<evidence type="ECO:0000313" key="1">
    <source>
        <dbReference type="EMBL" id="UOE27515.1"/>
    </source>
</evidence>
<sequence length="204" mass="22842">MSGYVAEVPDAASPRELSRAEARRAYNAFLESRAARVQMLGELVGRDGVTLGGSDAEVQALNDWFLSNLQPDLERPGEPMVVWYSIAHDIGIHLGEVMIARHPNLRWEFFTWGKKSRHFQRPVIMGFRTEDPKYHTNMDPPAAAQVYMRNALAERGHTVPQGTVEVRGVVIDLDAVERRHPPHADPTELVQWLALAARRNGGDA</sequence>
<protein>
    <submittedName>
        <fullName evidence="1">Uncharacterized protein</fullName>
    </submittedName>
</protein>
<dbReference type="RefSeq" id="WP_243570345.1">
    <property type="nucleotide sequence ID" value="NZ_BAAARD010000001.1"/>
</dbReference>
<dbReference type="Proteomes" id="UP000831304">
    <property type="component" value="Chromosome"/>
</dbReference>
<organism evidence="1 2">
    <name type="scientific">Agromyces soli</name>
    <dbReference type="NCBI Taxonomy" id="659012"/>
    <lineage>
        <taxon>Bacteria</taxon>
        <taxon>Bacillati</taxon>
        <taxon>Actinomycetota</taxon>
        <taxon>Actinomycetes</taxon>
        <taxon>Micrococcales</taxon>
        <taxon>Microbacteriaceae</taxon>
        <taxon>Agromyces</taxon>
    </lineage>
</organism>
<proteinExistence type="predicted"/>
<gene>
    <name evidence="1" type="ORF">MTP13_06985</name>
</gene>
<name>A0ABY4AWY3_9MICO</name>
<keyword evidence="2" id="KW-1185">Reference proteome</keyword>
<accession>A0ABY4AWY3</accession>
<reference evidence="1 2" key="1">
    <citation type="submission" date="2022-03" db="EMBL/GenBank/DDBJ databases">
        <title>Agromyces sp. isolated from the gut of P. brevitarsis seulensis larvae.</title>
        <authorList>
            <person name="Won M."/>
            <person name="Kwon S.-W."/>
        </authorList>
    </citation>
    <scope>NUCLEOTIDE SEQUENCE [LARGE SCALE GENOMIC DNA]</scope>
    <source>
        <strain evidence="1 2">KACC 16215</strain>
    </source>
</reference>
<evidence type="ECO:0000313" key="2">
    <source>
        <dbReference type="Proteomes" id="UP000831304"/>
    </source>
</evidence>
<dbReference type="EMBL" id="CP094533">
    <property type="protein sequence ID" value="UOE27515.1"/>
    <property type="molecule type" value="Genomic_DNA"/>
</dbReference>